<evidence type="ECO:0000313" key="2">
    <source>
        <dbReference type="Proteomes" id="UP000003919"/>
    </source>
</evidence>
<gene>
    <name evidence="1" type="ORF">ALPR1_19428</name>
</gene>
<sequence length="385" mass="43904">MRKIALYFSVLLIVLGSCREPYNAEIEPSDLKVLVVEGYLDTEGIPSIMSLSYTRNITQEDGFTPIYPSANVFLESEGGQQYPLTALGQGNFEFAYDIPENELYRLRILMDDGVSYTSDPIKPIITPEIIDVGYERNEQGVEVYLTTKGDENADDFLWTYEETYAFRPRIPTAYRYDPDLRTVVLANDENRTDLCYREELSSDLILETSSRFEDQFVFRQSIKQIPTGDERITVKYSILISQKALDQRASEFWEVMRKNTDDLGSIFSPLPSNIGGNFKNDQDPSAPVVGYLSLGTVRQQRLFIEVRDVIPWPKAPVDDYFGCLVEPDTVFIEDYESAFNSGFYTPAVPIFCDTCFDPIGFQKAEVRCTDCTLRGSNVAPDYWED</sequence>
<dbReference type="HOGENOM" id="CLU_056928_1_0_10"/>
<accession>A3HXB7</accession>
<dbReference type="Pfam" id="PF14054">
    <property type="entry name" value="DUF4249"/>
    <property type="match status" value="1"/>
</dbReference>
<dbReference type="PROSITE" id="PS51257">
    <property type="entry name" value="PROKAR_LIPOPROTEIN"/>
    <property type="match status" value="1"/>
</dbReference>
<dbReference type="eggNOG" id="ENOG502Z8B7">
    <property type="taxonomic scope" value="Bacteria"/>
</dbReference>
<organism evidence="1 2">
    <name type="scientific">Algoriphagus machipongonensis</name>
    <dbReference type="NCBI Taxonomy" id="388413"/>
    <lineage>
        <taxon>Bacteria</taxon>
        <taxon>Pseudomonadati</taxon>
        <taxon>Bacteroidota</taxon>
        <taxon>Cytophagia</taxon>
        <taxon>Cytophagales</taxon>
        <taxon>Cyclobacteriaceae</taxon>
        <taxon>Algoriphagus</taxon>
    </lineage>
</organism>
<evidence type="ECO:0008006" key="3">
    <source>
        <dbReference type="Google" id="ProtNLM"/>
    </source>
</evidence>
<name>A3HXB7_9BACT</name>
<reference evidence="1 2" key="1">
    <citation type="journal article" date="2011" name="J. Bacteriol.">
        <title>Complete genome sequence of Algoriphagus sp. PR1, bacterial prey of a colony-forming choanoflagellate.</title>
        <authorList>
            <person name="Alegado R.A."/>
            <person name="Ferriera S."/>
            <person name="Nusbaum C."/>
            <person name="Young S.K."/>
            <person name="Zeng Q."/>
            <person name="Imamovic A."/>
            <person name="Fairclough S.R."/>
            <person name="King N."/>
        </authorList>
    </citation>
    <scope>NUCLEOTIDE SEQUENCE [LARGE SCALE GENOMIC DNA]</scope>
    <source>
        <strain evidence="1 2">PR1</strain>
    </source>
</reference>
<keyword evidence="2" id="KW-1185">Reference proteome</keyword>
<dbReference type="EMBL" id="AAXU02000001">
    <property type="protein sequence ID" value="EAZ81240.1"/>
    <property type="molecule type" value="Genomic_DNA"/>
</dbReference>
<dbReference type="AlphaFoldDB" id="A3HXB7"/>
<protein>
    <recommendedName>
        <fullName evidence="3">Lipoprotein</fullName>
    </recommendedName>
</protein>
<dbReference type="OrthoDB" id="1062680at2"/>
<proteinExistence type="predicted"/>
<evidence type="ECO:0000313" key="1">
    <source>
        <dbReference type="EMBL" id="EAZ81240.1"/>
    </source>
</evidence>
<dbReference type="RefSeq" id="WP_008202979.1">
    <property type="nucleotide sequence ID" value="NZ_CM001023.1"/>
</dbReference>
<dbReference type="STRING" id="388413.ALPR1_19428"/>
<dbReference type="InterPro" id="IPR025345">
    <property type="entry name" value="DUF4249"/>
</dbReference>
<dbReference type="Proteomes" id="UP000003919">
    <property type="component" value="Unassembled WGS sequence"/>
</dbReference>
<comment type="caution">
    <text evidence="1">The sequence shown here is derived from an EMBL/GenBank/DDBJ whole genome shotgun (WGS) entry which is preliminary data.</text>
</comment>